<reference evidence="3 4" key="1">
    <citation type="submission" date="2013-02" db="EMBL/GenBank/DDBJ databases">
        <title>The Genome Sequence of Acinetobacter lwoffii NIPH 478.</title>
        <authorList>
            <consortium name="The Broad Institute Genome Sequencing Platform"/>
            <consortium name="The Broad Institute Genome Sequencing Center for Infectious Disease"/>
            <person name="Cerqueira G."/>
            <person name="Feldgarden M."/>
            <person name="Courvalin P."/>
            <person name="Perichon B."/>
            <person name="Grillot-Courvalin C."/>
            <person name="Clermont D."/>
            <person name="Rocha E."/>
            <person name="Yoon E.-J."/>
            <person name="Nemec A."/>
            <person name="Walker B."/>
            <person name="Young S.K."/>
            <person name="Zeng Q."/>
            <person name="Gargeya S."/>
            <person name="Fitzgerald M."/>
            <person name="Haas B."/>
            <person name="Abouelleil A."/>
            <person name="Alvarado L."/>
            <person name="Arachchi H.M."/>
            <person name="Berlin A.M."/>
            <person name="Chapman S.B."/>
            <person name="Dewar J."/>
            <person name="Goldberg J."/>
            <person name="Griggs A."/>
            <person name="Gujja S."/>
            <person name="Hansen M."/>
            <person name="Howarth C."/>
            <person name="Imamovic A."/>
            <person name="Larimer J."/>
            <person name="McCowan C."/>
            <person name="Murphy C."/>
            <person name="Neiman D."/>
            <person name="Pearson M."/>
            <person name="Priest M."/>
            <person name="Roberts A."/>
            <person name="Saif S."/>
            <person name="Shea T."/>
            <person name="Sisk P."/>
            <person name="Sykes S."/>
            <person name="Wortman J."/>
            <person name="Nusbaum C."/>
            <person name="Birren B."/>
        </authorList>
    </citation>
    <scope>NUCLEOTIDE SEQUENCE [LARGE SCALE GENOMIC DNA]</scope>
    <source>
        <strain evidence="3 4">NIPH 478</strain>
    </source>
</reference>
<name>N9FY72_ACILW</name>
<keyword evidence="1" id="KW-0175">Coiled coil</keyword>
<keyword evidence="2" id="KW-1133">Transmembrane helix</keyword>
<dbReference type="Gene3D" id="1.20.5.170">
    <property type="match status" value="1"/>
</dbReference>
<dbReference type="SUPFAM" id="SSF57997">
    <property type="entry name" value="Tropomyosin"/>
    <property type="match status" value="1"/>
</dbReference>
<sequence>MIKNKPSFNKKKWLRNHLDDVLRLKKEGLTYQSIIQVLKKDLNMPFDLEESLLSRYLKEFAEDESTTLKTKTALKNKVERQIDRLTRQNNEIQNLKRRLDRMAEREIQMQMQNAQLKERNEVLENKFLDGDARIEELLRYKGLHNSKWRIAELEQKNDELFQTVLMLERRAERAEEPLKQAHDQITQLGTELSQIKGEYEQLEQNQLLSNQKIKQLELTINALKNEKQALEKQLAEKESLVIHQDQEKIEQLTQERQKFLQERNQLHMLSKRLKSDLSNSEHQLSEVSNLLHESRNNAKQKDLWRALAIGFGCLAVIFFLIFIFL</sequence>
<feature type="coiled-coil region" evidence="1">
    <location>
        <begin position="68"/>
        <end position="269"/>
    </location>
</feature>
<organism evidence="3 4">
    <name type="scientific">Acinetobacter lwoffii NIPH 478</name>
    <dbReference type="NCBI Taxonomy" id="1217668"/>
    <lineage>
        <taxon>Bacteria</taxon>
        <taxon>Pseudomonadati</taxon>
        <taxon>Pseudomonadota</taxon>
        <taxon>Gammaproteobacteria</taxon>
        <taxon>Moraxellales</taxon>
        <taxon>Moraxellaceae</taxon>
        <taxon>Acinetobacter</taxon>
    </lineage>
</organism>
<protein>
    <submittedName>
        <fullName evidence="3">Uncharacterized protein</fullName>
    </submittedName>
</protein>
<feature type="transmembrane region" description="Helical" evidence="2">
    <location>
        <begin position="303"/>
        <end position="324"/>
    </location>
</feature>
<dbReference type="Proteomes" id="UP000018416">
    <property type="component" value="Unassembled WGS sequence"/>
</dbReference>
<dbReference type="HOGENOM" id="CLU_846297_0_0_6"/>
<keyword evidence="2" id="KW-0472">Membrane</keyword>
<evidence type="ECO:0000313" key="4">
    <source>
        <dbReference type="Proteomes" id="UP000018416"/>
    </source>
</evidence>
<gene>
    <name evidence="3" type="ORF">F923_03101</name>
</gene>
<evidence type="ECO:0000256" key="2">
    <source>
        <dbReference type="SAM" id="Phobius"/>
    </source>
</evidence>
<evidence type="ECO:0000256" key="1">
    <source>
        <dbReference type="SAM" id="Coils"/>
    </source>
</evidence>
<dbReference type="AlphaFoldDB" id="N9FY72"/>
<comment type="caution">
    <text evidence="3">The sequence shown here is derived from an EMBL/GenBank/DDBJ whole genome shotgun (WGS) entry which is preliminary data.</text>
</comment>
<keyword evidence="2" id="KW-0812">Transmembrane</keyword>
<dbReference type="PATRIC" id="fig|1217668.3.peg.3025"/>
<dbReference type="RefSeq" id="WP_005108842.1">
    <property type="nucleotide sequence ID" value="NZ_KB849839.1"/>
</dbReference>
<accession>N9FY72</accession>
<evidence type="ECO:0000313" key="3">
    <source>
        <dbReference type="EMBL" id="ENW27703.1"/>
    </source>
</evidence>
<proteinExistence type="predicted"/>
<dbReference type="EMBL" id="APQU01000024">
    <property type="protein sequence ID" value="ENW27703.1"/>
    <property type="molecule type" value="Genomic_DNA"/>
</dbReference>